<dbReference type="eggNOG" id="arCOG01534">
    <property type="taxonomic scope" value="Archaea"/>
</dbReference>
<dbReference type="InterPro" id="IPR000914">
    <property type="entry name" value="SBP_5_dom"/>
</dbReference>
<keyword evidence="7" id="KW-1185">Reference proteome</keyword>
<dbReference type="Gene3D" id="3.40.190.10">
    <property type="entry name" value="Periplasmic binding protein-like II"/>
    <property type="match status" value="1"/>
</dbReference>
<gene>
    <name evidence="6" type="ORF">K933_01452</name>
</gene>
<organism evidence="6 7">
    <name type="scientific">Candidatus Halobonum tyrrellensis G22</name>
    <dbReference type="NCBI Taxonomy" id="1324957"/>
    <lineage>
        <taxon>Archaea</taxon>
        <taxon>Methanobacteriati</taxon>
        <taxon>Methanobacteriota</taxon>
        <taxon>Stenosarchaea group</taxon>
        <taxon>Halobacteria</taxon>
        <taxon>Halobacteriales</taxon>
        <taxon>Haloferacaceae</taxon>
        <taxon>Candidatus Halobonum</taxon>
    </lineage>
</organism>
<feature type="compositionally biased region" description="Low complexity" evidence="4">
    <location>
        <begin position="68"/>
        <end position="79"/>
    </location>
</feature>
<evidence type="ECO:0000256" key="3">
    <source>
        <dbReference type="ARBA" id="ARBA00022729"/>
    </source>
</evidence>
<comment type="similarity">
    <text evidence="1">Belongs to the bacterial solute-binding protein 5 family.</text>
</comment>
<sequence>MGSQTSEDCDDWISDDEWGDVAPQTRRRLLRNAFGGAAGLAALAGCSGEDGESTPTPLQGEGDGDTGGSTTESGSDTSTSGGGGATLDHIISLAPTEARFNPYGNATNWSFRWYWAMFDQFAVHDKVTNKTKGMVVQDWEYADDGTVTWNIRDNYTWHDGSDLVAEDVATQLKIGQLMGTVNKGYGAEPLYENVRTNGDYELQFDLVEPDVSREIFEFGHMKRRAWLWAHRDIWGEFATRFDELGEDEDKTELQNELMQTVKSPAWDNSQVPGNSVWEFTSGEENVAHFEPYDDYVSPYSDTEWASGEITGDMIDYSLDWHRYPNQQQRTQAMQEGVIDVSYPPDSESARESIREMGWGPADDLDEDQIVPSMRSGSMSVLYNHQSPITGDSRVRKAIQHVVPRKPLVSWVTDYQSYWVEDRIPSGIGQDKEVPWFGGATDWPSGGLTDLQNYAHTKDDVDTERATQLLQDAGFSKNGGRWQDPDGNNVTLRFYTATSGEEPMALRFAQIMKSYLDEFGLQTEVTAQEATIRSGNTLESGDWELMFDTWGGAKSGPAFLDFQTSFRLQQTLNGDPIPTNENWAMNRQLEVPYPIGNPDGDLQQVDIIDKLNELRVQMSEEERRQLITEVAWIYNQTLPMMTINEEGGTGGYWLNHDNWDTQAPNNNQNPAYRYEIVEVGQYSYCQYMAKMGTEYFSPAGPDS</sequence>
<dbReference type="PANTHER" id="PTHR30290">
    <property type="entry name" value="PERIPLASMIC BINDING COMPONENT OF ABC TRANSPORTER"/>
    <property type="match status" value="1"/>
</dbReference>
<dbReference type="GO" id="GO:0015833">
    <property type="term" value="P:peptide transport"/>
    <property type="evidence" value="ECO:0007669"/>
    <property type="project" value="TreeGrafter"/>
</dbReference>
<feature type="domain" description="Solute-binding protein family 5" evidence="5">
    <location>
        <begin position="134"/>
        <end position="556"/>
    </location>
</feature>
<keyword evidence="2" id="KW-0813">Transport</keyword>
<dbReference type="EMBL" id="ASGZ01000002">
    <property type="protein sequence ID" value="ESP90185.1"/>
    <property type="molecule type" value="Genomic_DNA"/>
</dbReference>
<name>V4HHE1_9EURY</name>
<evidence type="ECO:0000256" key="1">
    <source>
        <dbReference type="ARBA" id="ARBA00005695"/>
    </source>
</evidence>
<comment type="caution">
    <text evidence="6">The sequence shown here is derived from an EMBL/GenBank/DDBJ whole genome shotgun (WGS) entry which is preliminary data.</text>
</comment>
<evidence type="ECO:0000313" key="6">
    <source>
        <dbReference type="EMBL" id="ESP90185.1"/>
    </source>
</evidence>
<evidence type="ECO:0000256" key="2">
    <source>
        <dbReference type="ARBA" id="ARBA00022448"/>
    </source>
</evidence>
<dbReference type="PANTHER" id="PTHR30290:SF9">
    <property type="entry name" value="OLIGOPEPTIDE-BINDING PROTEIN APPA"/>
    <property type="match status" value="1"/>
</dbReference>
<proteinExistence type="inferred from homology"/>
<dbReference type="OrthoDB" id="233597at2157"/>
<keyword evidence="3" id="KW-0732">Signal</keyword>
<evidence type="ECO:0000259" key="5">
    <source>
        <dbReference type="Pfam" id="PF00496"/>
    </source>
</evidence>
<dbReference type="GO" id="GO:1904680">
    <property type="term" value="F:peptide transmembrane transporter activity"/>
    <property type="evidence" value="ECO:0007669"/>
    <property type="project" value="TreeGrafter"/>
</dbReference>
<evidence type="ECO:0000256" key="4">
    <source>
        <dbReference type="SAM" id="MobiDB-lite"/>
    </source>
</evidence>
<dbReference type="RefSeq" id="WP_023392889.1">
    <property type="nucleotide sequence ID" value="NZ_ASGZ01000002.1"/>
</dbReference>
<accession>V4HHE1</accession>
<dbReference type="AlphaFoldDB" id="V4HHE1"/>
<protein>
    <submittedName>
        <fullName evidence="6">Peptide ABC transporter substrate-binding protein</fullName>
    </submittedName>
</protein>
<dbReference type="Pfam" id="PF00496">
    <property type="entry name" value="SBP_bac_5"/>
    <property type="match status" value="1"/>
</dbReference>
<dbReference type="InterPro" id="IPR039424">
    <property type="entry name" value="SBP_5"/>
</dbReference>
<dbReference type="STRING" id="1324957.K933_01452"/>
<feature type="region of interest" description="Disordered" evidence="4">
    <location>
        <begin position="44"/>
        <end position="84"/>
    </location>
</feature>
<evidence type="ECO:0000313" key="7">
    <source>
        <dbReference type="Proteomes" id="UP000017840"/>
    </source>
</evidence>
<feature type="region of interest" description="Disordered" evidence="4">
    <location>
        <begin position="1"/>
        <end position="21"/>
    </location>
</feature>
<reference evidence="6 7" key="1">
    <citation type="journal article" date="2013" name="Genome Announc.">
        <title>Draft Genome Sequence of 'Candidatus Halobonum tyrrellensis' Strain G22, Isolated from the Hypersaline Waters of Lake Tyrrell, Australia.</title>
        <authorList>
            <person name="Ugalde J.A."/>
            <person name="Narasingarao P."/>
            <person name="Kuo S."/>
            <person name="Podell S."/>
            <person name="Allen E.E."/>
        </authorList>
    </citation>
    <scope>NUCLEOTIDE SEQUENCE [LARGE SCALE GENOMIC DNA]</scope>
    <source>
        <strain evidence="6 7">G22</strain>
    </source>
</reference>
<dbReference type="SUPFAM" id="SSF53850">
    <property type="entry name" value="Periplasmic binding protein-like II"/>
    <property type="match status" value="1"/>
</dbReference>
<dbReference type="Gene3D" id="3.10.105.10">
    <property type="entry name" value="Dipeptide-binding Protein, Domain 3"/>
    <property type="match status" value="1"/>
</dbReference>
<feature type="compositionally biased region" description="Acidic residues" evidence="4">
    <location>
        <begin position="7"/>
        <end position="19"/>
    </location>
</feature>
<dbReference type="PATRIC" id="fig|1324957.4.peg.303"/>
<dbReference type="Proteomes" id="UP000017840">
    <property type="component" value="Unassembled WGS sequence"/>
</dbReference>